<sequence>MDHDLPASESTSRDAAAAASELIELLEVLWEQGRDAVPTAPVSLSQLRVLYAVERDEGINLRTLSRLLGAAPSSVSRLCDRLQAIGFLRRAPHPSNGRELELRLTGQGVAYLFGLRARREEALRSFIARMPRGERRALAEGLTGFRTVVDAAPPIGGQASGDRTARSARSA</sequence>
<evidence type="ECO:0000313" key="3">
    <source>
        <dbReference type="Proteomes" id="UP000094094"/>
    </source>
</evidence>
<dbReference type="EMBL" id="CP017157">
    <property type="protein sequence ID" value="AOP47594.1"/>
    <property type="molecule type" value="Genomic_DNA"/>
</dbReference>
<dbReference type="InterPro" id="IPR052526">
    <property type="entry name" value="HTH-type_Bedaq_tolerance"/>
</dbReference>
<dbReference type="GO" id="GO:0003700">
    <property type="term" value="F:DNA-binding transcription factor activity"/>
    <property type="evidence" value="ECO:0007669"/>
    <property type="project" value="InterPro"/>
</dbReference>
<dbReference type="SMART" id="SM00347">
    <property type="entry name" value="HTH_MARR"/>
    <property type="match status" value="1"/>
</dbReference>
<proteinExistence type="predicted"/>
<gene>
    <name evidence="2" type="ORF">SL103_16195</name>
</gene>
<dbReference type="InterPro" id="IPR036390">
    <property type="entry name" value="WH_DNA-bd_sf"/>
</dbReference>
<feature type="domain" description="HTH marR-type" evidence="1">
    <location>
        <begin position="19"/>
        <end position="147"/>
    </location>
</feature>
<dbReference type="SUPFAM" id="SSF46785">
    <property type="entry name" value="Winged helix' DNA-binding domain"/>
    <property type="match status" value="1"/>
</dbReference>
<keyword evidence="3" id="KW-1185">Reference proteome</keyword>
<evidence type="ECO:0000313" key="2">
    <source>
        <dbReference type="EMBL" id="AOP47594.1"/>
    </source>
</evidence>
<dbReference type="KEGG" id="slc:SL103_16195"/>
<dbReference type="Gene3D" id="1.10.10.10">
    <property type="entry name" value="Winged helix-like DNA-binding domain superfamily/Winged helix DNA-binding domain"/>
    <property type="match status" value="1"/>
</dbReference>
<dbReference type="InterPro" id="IPR000835">
    <property type="entry name" value="HTH_MarR-typ"/>
</dbReference>
<dbReference type="InterPro" id="IPR036388">
    <property type="entry name" value="WH-like_DNA-bd_sf"/>
</dbReference>
<dbReference type="RefSeq" id="WP_069569738.1">
    <property type="nucleotide sequence ID" value="NZ_CP017157.1"/>
</dbReference>
<dbReference type="AlphaFoldDB" id="A0A1D7VLF6"/>
<dbReference type="PANTHER" id="PTHR39515:SF2">
    <property type="entry name" value="HTH-TYPE TRANSCRIPTIONAL REGULATOR RV0880"/>
    <property type="match status" value="1"/>
</dbReference>
<organism evidence="2 3">
    <name type="scientific">Streptomyces lydicus</name>
    <dbReference type="NCBI Taxonomy" id="47763"/>
    <lineage>
        <taxon>Bacteria</taxon>
        <taxon>Bacillati</taxon>
        <taxon>Actinomycetota</taxon>
        <taxon>Actinomycetes</taxon>
        <taxon>Kitasatosporales</taxon>
        <taxon>Streptomycetaceae</taxon>
        <taxon>Streptomyces</taxon>
    </lineage>
</organism>
<evidence type="ECO:0000259" key="1">
    <source>
        <dbReference type="PROSITE" id="PS50995"/>
    </source>
</evidence>
<protein>
    <submittedName>
        <fullName evidence="2">MarR family transcriptional regulator</fullName>
    </submittedName>
</protein>
<dbReference type="PANTHER" id="PTHR39515">
    <property type="entry name" value="CONSERVED PROTEIN"/>
    <property type="match status" value="1"/>
</dbReference>
<accession>A0A1D7VLF6</accession>
<reference evidence="2 3" key="1">
    <citation type="submission" date="2016-09" db="EMBL/GenBank/DDBJ databases">
        <title>Complete genome sequencing of Streptomyces lydicus 103 and metabolic pathways analysis of antibiotic biosynthesis.</title>
        <authorList>
            <person name="Jia N."/>
            <person name="Ding M.-Z."/>
            <person name="Gao F."/>
            <person name="Yuan Y.-J."/>
        </authorList>
    </citation>
    <scope>NUCLEOTIDE SEQUENCE [LARGE SCALE GENOMIC DNA]</scope>
    <source>
        <strain evidence="2 3">103</strain>
    </source>
</reference>
<dbReference type="Proteomes" id="UP000094094">
    <property type="component" value="Chromosome"/>
</dbReference>
<dbReference type="OrthoDB" id="3830756at2"/>
<dbReference type="Pfam" id="PF01047">
    <property type="entry name" value="MarR"/>
    <property type="match status" value="1"/>
</dbReference>
<dbReference type="PROSITE" id="PS50995">
    <property type="entry name" value="HTH_MARR_2"/>
    <property type="match status" value="1"/>
</dbReference>
<name>A0A1D7VLF6_9ACTN</name>